<evidence type="ECO:0008006" key="4">
    <source>
        <dbReference type="Google" id="ProtNLM"/>
    </source>
</evidence>
<feature type="chain" id="PRO_5016830702" description="DUF2946 domain-containing protein" evidence="1">
    <location>
        <begin position="21"/>
        <end position="121"/>
    </location>
</feature>
<name>A0A383XPT5_9GAMM</name>
<evidence type="ECO:0000313" key="2">
    <source>
        <dbReference type="EMBL" id="PWN54639.1"/>
    </source>
</evidence>
<keyword evidence="1" id="KW-0732">Signal</keyword>
<protein>
    <recommendedName>
        <fullName evidence="4">DUF2946 domain-containing protein</fullName>
    </recommendedName>
</protein>
<gene>
    <name evidence="2" type="ORF">DEH80_16150</name>
</gene>
<keyword evidence="3" id="KW-1185">Reference proteome</keyword>
<accession>A0A383XPT5</accession>
<feature type="signal peptide" evidence="1">
    <location>
        <begin position="1"/>
        <end position="20"/>
    </location>
</feature>
<proteinExistence type="predicted"/>
<sequence length="121" mass="12484">MRWIVLSLVFVLAGMPVVQATEACCLERPAPPTQPTHTEASAQADQPPCHALVSAVAEVDGPELPHADCAQGAACMSGVLAGAVVPLWNLAAPLADSPRRAGTRATRDGITADLIRPPSLT</sequence>
<dbReference type="AlphaFoldDB" id="A0A383XPT5"/>
<organism evidence="2 3">
    <name type="scientific">Abyssibacter profundi</name>
    <dbReference type="NCBI Taxonomy" id="2182787"/>
    <lineage>
        <taxon>Bacteria</taxon>
        <taxon>Pseudomonadati</taxon>
        <taxon>Pseudomonadota</taxon>
        <taxon>Gammaproteobacteria</taxon>
        <taxon>Chromatiales</taxon>
        <taxon>Oceanococcaceae</taxon>
        <taxon>Abyssibacter</taxon>
    </lineage>
</organism>
<reference evidence="2 3" key="1">
    <citation type="submission" date="2018-05" db="EMBL/GenBank/DDBJ databases">
        <title>Abyssibacter profundi OUC007T gen. nov., sp. nov, a marine bacterium isolated from seawater of the Mariana Trench.</title>
        <authorList>
            <person name="Zhou S."/>
        </authorList>
    </citation>
    <scope>NUCLEOTIDE SEQUENCE [LARGE SCALE GENOMIC DNA]</scope>
    <source>
        <strain evidence="2 3">OUC007</strain>
    </source>
</reference>
<dbReference type="RefSeq" id="WP_109721560.1">
    <property type="nucleotide sequence ID" value="NZ_QEQK01000020.1"/>
</dbReference>
<evidence type="ECO:0000313" key="3">
    <source>
        <dbReference type="Proteomes" id="UP000251800"/>
    </source>
</evidence>
<evidence type="ECO:0000256" key="1">
    <source>
        <dbReference type="SAM" id="SignalP"/>
    </source>
</evidence>
<comment type="caution">
    <text evidence="2">The sequence shown here is derived from an EMBL/GenBank/DDBJ whole genome shotgun (WGS) entry which is preliminary data.</text>
</comment>
<dbReference type="EMBL" id="QEQK01000020">
    <property type="protein sequence ID" value="PWN54639.1"/>
    <property type="molecule type" value="Genomic_DNA"/>
</dbReference>
<dbReference type="Proteomes" id="UP000251800">
    <property type="component" value="Unassembled WGS sequence"/>
</dbReference>